<keyword evidence="3" id="KW-1185">Reference proteome</keyword>
<name>A0A2R6WTI4_MARPO</name>
<feature type="region of interest" description="Disordered" evidence="1">
    <location>
        <begin position="1"/>
        <end position="93"/>
    </location>
</feature>
<dbReference type="OrthoDB" id="10370983at2759"/>
<feature type="region of interest" description="Disordered" evidence="1">
    <location>
        <begin position="397"/>
        <end position="417"/>
    </location>
</feature>
<protein>
    <submittedName>
        <fullName evidence="2">Uncharacterized protein</fullName>
    </submittedName>
</protein>
<evidence type="ECO:0000313" key="3">
    <source>
        <dbReference type="Proteomes" id="UP000244005"/>
    </source>
</evidence>
<dbReference type="EMBL" id="KZ772731">
    <property type="protein sequence ID" value="PTQ37170.1"/>
    <property type="molecule type" value="Genomic_DNA"/>
</dbReference>
<dbReference type="Proteomes" id="UP000244005">
    <property type="component" value="Unassembled WGS sequence"/>
</dbReference>
<sequence length="417" mass="43226">MGCGVSKEDIAEPSRIQSVVVRDGSDTKSLDVVTTTPVTQEPLTANVTTTTPRASPVSVSVAPNKLPSPLPTPPAPIAVPAPAPAPSPAPAPAPVPVPAPAAAAASPDHRVANGTPLLPFPFATSNGDSCTHCAKPSDEPSAGVGKARVSNGLVGTLASLEEILNAQEASAQKCKPKVTADKIVSYGGVLRSLESTVELQQGAEEHHHGGHSEPEEKEAPSAQGVLSPARSNGDDPADSPANLPSLEVARRKLPPLATPPSFMIDKGTNPFVKAPLPTQLLKSLSAQTNTHDIPVSSIDLTTHLSAPSSAHSTTTETVIVEHVKDITVVNGTPGFESEKCSSPRQWTSLEDLHPEDAELENIILLETLEAGDPNDGDFGSRVNHINHNIRVTSLTSELGVSSNGQHSPYSSSCSQRS</sequence>
<feature type="compositionally biased region" description="Basic and acidic residues" evidence="1">
    <location>
        <begin position="203"/>
        <end position="219"/>
    </location>
</feature>
<accession>A0A2R6WTI4</accession>
<organism evidence="2 3">
    <name type="scientific">Marchantia polymorpha</name>
    <name type="common">Common liverwort</name>
    <name type="synonym">Marchantia aquatica</name>
    <dbReference type="NCBI Taxonomy" id="3197"/>
    <lineage>
        <taxon>Eukaryota</taxon>
        <taxon>Viridiplantae</taxon>
        <taxon>Streptophyta</taxon>
        <taxon>Embryophyta</taxon>
        <taxon>Marchantiophyta</taxon>
        <taxon>Marchantiopsida</taxon>
        <taxon>Marchantiidae</taxon>
        <taxon>Marchantiales</taxon>
        <taxon>Marchantiaceae</taxon>
        <taxon>Marchantia</taxon>
    </lineage>
</organism>
<dbReference type="AlphaFoldDB" id="A0A2R6WTI4"/>
<evidence type="ECO:0000313" key="2">
    <source>
        <dbReference type="EMBL" id="PTQ37170.1"/>
    </source>
</evidence>
<feature type="compositionally biased region" description="Basic and acidic residues" evidence="1">
    <location>
        <begin position="1"/>
        <end position="12"/>
    </location>
</feature>
<feature type="compositionally biased region" description="Polar residues" evidence="1">
    <location>
        <begin position="32"/>
        <end position="53"/>
    </location>
</feature>
<gene>
    <name evidence="2" type="ORF">MARPO_0059s0095</name>
</gene>
<evidence type="ECO:0000256" key="1">
    <source>
        <dbReference type="SAM" id="MobiDB-lite"/>
    </source>
</evidence>
<feature type="compositionally biased region" description="Pro residues" evidence="1">
    <location>
        <begin position="66"/>
        <end position="93"/>
    </location>
</feature>
<feature type="region of interest" description="Disordered" evidence="1">
    <location>
        <begin position="201"/>
        <end position="243"/>
    </location>
</feature>
<dbReference type="Gramene" id="Mp6g12520.1">
    <property type="protein sequence ID" value="Mp6g12520.1.cds"/>
    <property type="gene ID" value="Mp6g12520"/>
</dbReference>
<proteinExistence type="predicted"/>
<reference evidence="3" key="1">
    <citation type="journal article" date="2017" name="Cell">
        <title>Insights into land plant evolution garnered from the Marchantia polymorpha genome.</title>
        <authorList>
            <person name="Bowman J.L."/>
            <person name="Kohchi T."/>
            <person name="Yamato K.T."/>
            <person name="Jenkins J."/>
            <person name="Shu S."/>
            <person name="Ishizaki K."/>
            <person name="Yamaoka S."/>
            <person name="Nishihama R."/>
            <person name="Nakamura Y."/>
            <person name="Berger F."/>
            <person name="Adam C."/>
            <person name="Aki S.S."/>
            <person name="Althoff F."/>
            <person name="Araki T."/>
            <person name="Arteaga-Vazquez M.A."/>
            <person name="Balasubrmanian S."/>
            <person name="Barry K."/>
            <person name="Bauer D."/>
            <person name="Boehm C.R."/>
            <person name="Briginshaw L."/>
            <person name="Caballero-Perez J."/>
            <person name="Catarino B."/>
            <person name="Chen F."/>
            <person name="Chiyoda S."/>
            <person name="Chovatia M."/>
            <person name="Davies K.M."/>
            <person name="Delmans M."/>
            <person name="Demura T."/>
            <person name="Dierschke T."/>
            <person name="Dolan L."/>
            <person name="Dorantes-Acosta A.E."/>
            <person name="Eklund D.M."/>
            <person name="Florent S.N."/>
            <person name="Flores-Sandoval E."/>
            <person name="Fujiyama A."/>
            <person name="Fukuzawa H."/>
            <person name="Galik B."/>
            <person name="Grimanelli D."/>
            <person name="Grimwood J."/>
            <person name="Grossniklaus U."/>
            <person name="Hamada T."/>
            <person name="Haseloff J."/>
            <person name="Hetherington A.J."/>
            <person name="Higo A."/>
            <person name="Hirakawa Y."/>
            <person name="Hundley H.N."/>
            <person name="Ikeda Y."/>
            <person name="Inoue K."/>
            <person name="Inoue S.I."/>
            <person name="Ishida S."/>
            <person name="Jia Q."/>
            <person name="Kakita M."/>
            <person name="Kanazawa T."/>
            <person name="Kawai Y."/>
            <person name="Kawashima T."/>
            <person name="Kennedy M."/>
            <person name="Kinose K."/>
            <person name="Kinoshita T."/>
            <person name="Kohara Y."/>
            <person name="Koide E."/>
            <person name="Komatsu K."/>
            <person name="Kopischke S."/>
            <person name="Kubo M."/>
            <person name="Kyozuka J."/>
            <person name="Lagercrantz U."/>
            <person name="Lin S.S."/>
            <person name="Lindquist E."/>
            <person name="Lipzen A.M."/>
            <person name="Lu C.W."/>
            <person name="De Luna E."/>
            <person name="Martienssen R.A."/>
            <person name="Minamino N."/>
            <person name="Mizutani M."/>
            <person name="Mizutani M."/>
            <person name="Mochizuki N."/>
            <person name="Monte I."/>
            <person name="Mosher R."/>
            <person name="Nagasaki H."/>
            <person name="Nakagami H."/>
            <person name="Naramoto S."/>
            <person name="Nishitani K."/>
            <person name="Ohtani M."/>
            <person name="Okamoto T."/>
            <person name="Okumura M."/>
            <person name="Phillips J."/>
            <person name="Pollak B."/>
            <person name="Reinders A."/>
            <person name="Rovekamp M."/>
            <person name="Sano R."/>
            <person name="Sawa S."/>
            <person name="Schmid M.W."/>
            <person name="Shirakawa M."/>
            <person name="Solano R."/>
            <person name="Spunde A."/>
            <person name="Suetsugu N."/>
            <person name="Sugano S."/>
            <person name="Sugiyama A."/>
            <person name="Sun R."/>
            <person name="Suzuki Y."/>
            <person name="Takenaka M."/>
            <person name="Takezawa D."/>
            <person name="Tomogane H."/>
            <person name="Tsuzuki M."/>
            <person name="Ueda T."/>
            <person name="Umeda M."/>
            <person name="Ward J.M."/>
            <person name="Watanabe Y."/>
            <person name="Yazaki K."/>
            <person name="Yokoyama R."/>
            <person name="Yoshitake Y."/>
            <person name="Yotsui I."/>
            <person name="Zachgo S."/>
            <person name="Schmutz J."/>
        </authorList>
    </citation>
    <scope>NUCLEOTIDE SEQUENCE [LARGE SCALE GENOMIC DNA]</scope>
    <source>
        <strain evidence="3">Tak-1</strain>
    </source>
</reference>